<protein>
    <submittedName>
        <fullName evidence="1">TIGR02444 family protein</fullName>
    </submittedName>
</protein>
<keyword evidence="2" id="KW-1185">Reference proteome</keyword>
<evidence type="ECO:0000313" key="2">
    <source>
        <dbReference type="Proteomes" id="UP000536835"/>
    </source>
</evidence>
<dbReference type="RefSeq" id="WP_173200934.1">
    <property type="nucleotide sequence ID" value="NZ_JABFCX010000003.1"/>
</dbReference>
<organism evidence="1 2">
    <name type="scientific">Parvularcula mediterranea</name>
    <dbReference type="NCBI Taxonomy" id="2732508"/>
    <lineage>
        <taxon>Bacteria</taxon>
        <taxon>Pseudomonadati</taxon>
        <taxon>Pseudomonadota</taxon>
        <taxon>Alphaproteobacteria</taxon>
        <taxon>Parvularculales</taxon>
        <taxon>Parvularculaceae</taxon>
        <taxon>Parvularcula</taxon>
    </lineage>
</organism>
<dbReference type="InterPro" id="IPR012659">
    <property type="entry name" value="CHP02444"/>
</dbReference>
<dbReference type="Pfam" id="PF09523">
    <property type="entry name" value="DUF2390"/>
    <property type="match status" value="1"/>
</dbReference>
<reference evidence="1 2" key="1">
    <citation type="submission" date="2020-05" db="EMBL/GenBank/DDBJ databases">
        <title>Parvularcula mediterraneae sp. nov., isolated from polypropylene straw from shallow seawater of the seashore of Laganas in Zakynthos island, Greece.</title>
        <authorList>
            <person name="Szabo I."/>
            <person name="Al-Omari J."/>
            <person name="Rado J."/>
            <person name="Szerdahelyi G.S."/>
        </authorList>
    </citation>
    <scope>NUCLEOTIDE SEQUENCE [LARGE SCALE GENOMIC DNA]</scope>
    <source>
        <strain evidence="1 2">ZS-1/3</strain>
    </source>
</reference>
<comment type="caution">
    <text evidence="1">The sequence shown here is derived from an EMBL/GenBank/DDBJ whole genome shotgun (WGS) entry which is preliminary data.</text>
</comment>
<name>A0A7Y3RNR7_9PROT</name>
<proteinExistence type="predicted"/>
<evidence type="ECO:0000313" key="1">
    <source>
        <dbReference type="EMBL" id="NNU17476.1"/>
    </source>
</evidence>
<sequence length="174" mass="19439">MESLRDYAFKIYGAPGMQETLLALQDRFHVDVNACLWCLWAAKHGFTPSDEDVGAMLDAVEEMVLHTTKPMRSVRRYLSVPRPGFCPDTLAALRKEALGLELKTEEMILHRLDALTQEASEPDETLQDFGPRAQRFFTLAKAAIDMPTMIADEEGPKSPAGLFRKACEIATEHG</sequence>
<gene>
    <name evidence="1" type="ORF">HK107_14175</name>
</gene>
<dbReference type="AlphaFoldDB" id="A0A7Y3RNR7"/>
<dbReference type="EMBL" id="JABFCX010000003">
    <property type="protein sequence ID" value="NNU17476.1"/>
    <property type="molecule type" value="Genomic_DNA"/>
</dbReference>
<dbReference type="NCBIfam" id="TIGR02444">
    <property type="entry name" value="TIGR02444 family protein"/>
    <property type="match status" value="1"/>
</dbReference>
<dbReference type="Proteomes" id="UP000536835">
    <property type="component" value="Unassembled WGS sequence"/>
</dbReference>
<accession>A0A7Y3RNR7</accession>